<keyword evidence="1" id="KW-0732">Signal</keyword>
<name>A0A7X0MLS0_9SPHN</name>
<protein>
    <recommendedName>
        <fullName evidence="4">DUF11 domain-containing protein</fullName>
    </recommendedName>
</protein>
<evidence type="ECO:0000256" key="1">
    <source>
        <dbReference type="SAM" id="SignalP"/>
    </source>
</evidence>
<reference evidence="2 3" key="1">
    <citation type="submission" date="2020-08" db="EMBL/GenBank/DDBJ databases">
        <title>The Agave Microbiome: Exploring the role of microbial communities in plant adaptations to desert environments.</title>
        <authorList>
            <person name="Partida-Martinez L.P."/>
        </authorList>
    </citation>
    <scope>NUCLEOTIDE SEQUENCE [LARGE SCALE GENOMIC DNA]</scope>
    <source>
        <strain evidence="2 3">AS3.13</strain>
    </source>
</reference>
<feature type="signal peptide" evidence="1">
    <location>
        <begin position="1"/>
        <end position="24"/>
    </location>
</feature>
<dbReference type="AlphaFoldDB" id="A0A7X0MLS0"/>
<feature type="chain" id="PRO_5030759235" description="DUF11 domain-containing protein" evidence="1">
    <location>
        <begin position="25"/>
        <end position="291"/>
    </location>
</feature>
<evidence type="ECO:0000313" key="3">
    <source>
        <dbReference type="Proteomes" id="UP000522313"/>
    </source>
</evidence>
<proteinExistence type="predicted"/>
<dbReference type="EMBL" id="JACHBT010000001">
    <property type="protein sequence ID" value="MBB6503371.1"/>
    <property type="molecule type" value="Genomic_DNA"/>
</dbReference>
<evidence type="ECO:0008006" key="4">
    <source>
        <dbReference type="Google" id="ProtNLM"/>
    </source>
</evidence>
<accession>A0A7X0MLS0</accession>
<comment type="caution">
    <text evidence="2">The sequence shown here is derived from an EMBL/GenBank/DDBJ whole genome shotgun (WGS) entry which is preliminary data.</text>
</comment>
<organism evidence="2 3">
    <name type="scientific">Sphingomonas endophytica</name>
    <dbReference type="NCBI Taxonomy" id="869719"/>
    <lineage>
        <taxon>Bacteria</taxon>
        <taxon>Pseudomonadati</taxon>
        <taxon>Pseudomonadota</taxon>
        <taxon>Alphaproteobacteria</taxon>
        <taxon>Sphingomonadales</taxon>
        <taxon>Sphingomonadaceae</taxon>
        <taxon>Sphingomonas</taxon>
    </lineage>
</organism>
<reference evidence="2 3" key="2">
    <citation type="submission" date="2020-08" db="EMBL/GenBank/DDBJ databases">
        <authorList>
            <person name="Partida-Martinez L."/>
            <person name="Huntemann M."/>
            <person name="Clum A."/>
            <person name="Wang J."/>
            <person name="Palaniappan K."/>
            <person name="Ritter S."/>
            <person name="Chen I.-M."/>
            <person name="Stamatis D."/>
            <person name="Reddy T."/>
            <person name="O'Malley R."/>
            <person name="Daum C."/>
            <person name="Shapiro N."/>
            <person name="Ivanova N."/>
            <person name="Kyrpides N."/>
            <person name="Woyke T."/>
        </authorList>
    </citation>
    <scope>NUCLEOTIDE SEQUENCE [LARGE SCALE GENOMIC DNA]</scope>
    <source>
        <strain evidence="2 3">AS3.13</strain>
    </source>
</reference>
<dbReference type="Proteomes" id="UP000522313">
    <property type="component" value="Unassembled WGS sequence"/>
</dbReference>
<gene>
    <name evidence="2" type="ORF">F4693_000320</name>
</gene>
<evidence type="ECO:0000313" key="2">
    <source>
        <dbReference type="EMBL" id="MBB6503371.1"/>
    </source>
</evidence>
<dbReference type="RefSeq" id="WP_184503860.1">
    <property type="nucleotide sequence ID" value="NZ_JACHBT010000001.1"/>
</dbReference>
<sequence>MTRRGTGWWGMIVAALVAATPAPAAPAATPAGTTIANTAQLTLVAAGVAPVTLDSNTVTIAVDALVEAAIAADVPTAPVATAPQPLAFTVANPGNAVTVYRLAAAADRDGVTVATIAADTDGDGRYDPATDRPVSTVTLAPGAQQRIFVLASGALAPGAAITATAVADTPAAATVGATGGRASATVRLVDAATPAARLDKAQSVAAPGGGARAVAGAIVTYTLTARFARDCAAAEVSDAVPDGMRFMPGSIMLDDQPLADAGRLDGTTVRIALGDMPAGAVRQIRFNAIIL</sequence>